<dbReference type="InterPro" id="IPR011701">
    <property type="entry name" value="MFS"/>
</dbReference>
<dbReference type="Gene3D" id="1.20.1250.20">
    <property type="entry name" value="MFS general substrate transporter like domains"/>
    <property type="match status" value="1"/>
</dbReference>
<dbReference type="InterPro" id="IPR036259">
    <property type="entry name" value="MFS_trans_sf"/>
</dbReference>
<feature type="transmembrane region" description="Helical" evidence="4">
    <location>
        <begin position="81"/>
        <end position="111"/>
    </location>
</feature>
<name>A0ABU4RRG5_9HYPH</name>
<dbReference type="Pfam" id="PF07690">
    <property type="entry name" value="MFS_1"/>
    <property type="match status" value="1"/>
</dbReference>
<feature type="transmembrane region" description="Helical" evidence="4">
    <location>
        <begin position="278"/>
        <end position="295"/>
    </location>
</feature>
<gene>
    <name evidence="6" type="ORF">SCD90_15325</name>
</gene>
<dbReference type="EMBL" id="JAXAFJ010000012">
    <property type="protein sequence ID" value="MDX6807439.1"/>
    <property type="molecule type" value="Genomic_DNA"/>
</dbReference>
<feature type="transmembrane region" description="Helical" evidence="4">
    <location>
        <begin position="131"/>
        <end position="149"/>
    </location>
</feature>
<dbReference type="Proteomes" id="UP001274321">
    <property type="component" value="Unassembled WGS sequence"/>
</dbReference>
<evidence type="ECO:0000256" key="3">
    <source>
        <dbReference type="ARBA" id="ARBA00023136"/>
    </source>
</evidence>
<evidence type="ECO:0000256" key="4">
    <source>
        <dbReference type="SAM" id="Phobius"/>
    </source>
</evidence>
<reference evidence="6 7" key="1">
    <citation type="submission" date="2023-11" db="EMBL/GenBank/DDBJ databases">
        <authorList>
            <person name="Bao R."/>
        </authorList>
    </citation>
    <scope>NUCLEOTIDE SEQUENCE [LARGE SCALE GENOMIC DNA]</scope>
    <source>
        <strain evidence="6 7">PJ23</strain>
    </source>
</reference>
<proteinExistence type="predicted"/>
<evidence type="ECO:0000256" key="1">
    <source>
        <dbReference type="ARBA" id="ARBA00022692"/>
    </source>
</evidence>
<dbReference type="InterPro" id="IPR020846">
    <property type="entry name" value="MFS_dom"/>
</dbReference>
<feature type="domain" description="Major facilitator superfamily (MFS) profile" evidence="5">
    <location>
        <begin position="1"/>
        <end position="391"/>
    </location>
</feature>
<dbReference type="CDD" id="cd17324">
    <property type="entry name" value="MFS_NepI_like"/>
    <property type="match status" value="1"/>
</dbReference>
<evidence type="ECO:0000256" key="2">
    <source>
        <dbReference type="ARBA" id="ARBA00022989"/>
    </source>
</evidence>
<keyword evidence="7" id="KW-1185">Reference proteome</keyword>
<protein>
    <submittedName>
        <fullName evidence="6">MFS transporter</fullName>
    </submittedName>
</protein>
<keyword evidence="3 4" id="KW-0472">Membrane</keyword>
<dbReference type="PANTHER" id="PTHR42910">
    <property type="entry name" value="TRANSPORTER SCO4007-RELATED"/>
    <property type="match status" value="1"/>
</dbReference>
<dbReference type="SUPFAM" id="SSF103473">
    <property type="entry name" value="MFS general substrate transporter"/>
    <property type="match status" value="1"/>
</dbReference>
<evidence type="ECO:0000313" key="7">
    <source>
        <dbReference type="Proteomes" id="UP001274321"/>
    </source>
</evidence>
<dbReference type="PROSITE" id="PS50850">
    <property type="entry name" value="MFS"/>
    <property type="match status" value="1"/>
</dbReference>
<organism evidence="6 7">
    <name type="scientific">Terrihabitans rhizophilus</name>
    <dbReference type="NCBI Taxonomy" id="3092662"/>
    <lineage>
        <taxon>Bacteria</taxon>
        <taxon>Pseudomonadati</taxon>
        <taxon>Pseudomonadota</taxon>
        <taxon>Alphaproteobacteria</taxon>
        <taxon>Hyphomicrobiales</taxon>
        <taxon>Terrihabitans</taxon>
    </lineage>
</organism>
<feature type="transmembrane region" description="Helical" evidence="4">
    <location>
        <begin position="245"/>
        <end position="266"/>
    </location>
</feature>
<feature type="transmembrane region" description="Helical" evidence="4">
    <location>
        <begin position="363"/>
        <end position="385"/>
    </location>
</feature>
<keyword evidence="2 4" id="KW-1133">Transmembrane helix</keyword>
<evidence type="ECO:0000313" key="6">
    <source>
        <dbReference type="EMBL" id="MDX6807439.1"/>
    </source>
</evidence>
<feature type="transmembrane region" description="Helical" evidence="4">
    <location>
        <begin position="161"/>
        <end position="183"/>
    </location>
</feature>
<feature type="transmembrane region" description="Helical" evidence="4">
    <location>
        <begin position="12"/>
        <end position="29"/>
    </location>
</feature>
<feature type="transmembrane region" description="Helical" evidence="4">
    <location>
        <begin position="49"/>
        <end position="69"/>
    </location>
</feature>
<evidence type="ECO:0000259" key="5">
    <source>
        <dbReference type="PROSITE" id="PS50850"/>
    </source>
</evidence>
<dbReference type="RefSeq" id="WP_319845577.1">
    <property type="nucleotide sequence ID" value="NZ_JAXAFJ010000012.1"/>
</dbReference>
<comment type="caution">
    <text evidence="6">The sequence shown here is derived from an EMBL/GenBank/DDBJ whole genome shotgun (WGS) entry which is preliminary data.</text>
</comment>
<feature type="transmembrane region" description="Helical" evidence="4">
    <location>
        <begin position="219"/>
        <end position="239"/>
    </location>
</feature>
<keyword evidence="1 4" id="KW-0812">Transmembrane</keyword>
<accession>A0ABU4RRG5</accession>
<dbReference type="PANTHER" id="PTHR42910:SF1">
    <property type="entry name" value="MAJOR FACILITATOR SUPERFAMILY (MFS) PROFILE DOMAIN-CONTAINING PROTEIN"/>
    <property type="match status" value="1"/>
</dbReference>
<sequence>MTATPPTLSRTTLWIMAATAGLVVANNYYNQPLLVDFANTFSVTEAAAGRIAVLTQAGYALGLLLFVPLGDKLERRRLIQVTLVLSALALAAAAAAPSLAFLTLASFLIGLTSVAPQLLTPFAAHLAGPSGRGKAVGTVMFGLLCGILLSRTIAGFVGAHFGWRVMFIAAAVLMLALVFVLNSRLPRDQPAFTGSYASLMGSLWTLVKQEPVLRETSAVGALQFAAFSAFWTTLTFHLYNMPGQYGSDVAGLFGLVGVLGASAAPYAGKLSDRGSPKLTVLISSVGFVVAFLIFGVAGGTLWGLAAGVILLDLAMQSGHVSNMTRNIALNPASMSRANTVYMCVRFAGGALGSAAAACSWAHWGWTGVCSVGATLCLLAIAVQYLPRGEVRQPEV</sequence>